<sequence>MICLCLKINLVTLLQFCLKVFRFRGFLPFVWHSQPCHDAKIRRGGIAWHSAEDEEQESPSFLCCLKRRGVLVVWSWAFLVSLVAVRVGTIVIHFAFSAADAYDHLGELQSTYAITNLTVHLITILLATVLLVVLVWRGDQLALLLHVLSTIVVKHRTVVKGRMTLYPLLTMLVYLLMAGFSIVIVTSIVQENATHGGDAHQNWIRYTQVVKTFISQLFFHLTVTILIMLFHVIAAFLSVSYASILKTLSRSRDLSETPLWDSPVNDLDVLDSDSGMKSDSGNSGKGMTPPLSHPLTQRDILAAASHLKDLHQFQGLVNSYFSLPLSLCIANALMCIISYVFFCTHFFSHPVNPLRVTSRITVIVLHVSSIVSIFTAPDCVLRERDRLREAILWQRMKETHDAKVAEKLDVLAALMETYPGFSVGGLFVITKRNLVGLASFMATYLVILLQFHMGDQ</sequence>
<dbReference type="GO" id="GO:0043025">
    <property type="term" value="C:neuronal cell body"/>
    <property type="evidence" value="ECO:0007669"/>
    <property type="project" value="TreeGrafter"/>
</dbReference>
<dbReference type="EMBL" id="JARAKH010000004">
    <property type="protein sequence ID" value="KAK8404626.1"/>
    <property type="molecule type" value="Genomic_DNA"/>
</dbReference>
<keyword evidence="2" id="KW-1003">Cell membrane</keyword>
<dbReference type="GO" id="GO:0005886">
    <property type="term" value="C:plasma membrane"/>
    <property type="evidence" value="ECO:0007669"/>
    <property type="project" value="UniProtKB-SubCell"/>
</dbReference>
<evidence type="ECO:0000256" key="7">
    <source>
        <dbReference type="SAM" id="Phobius"/>
    </source>
</evidence>
<evidence type="ECO:0000313" key="9">
    <source>
        <dbReference type="EMBL" id="KAK8404626.1"/>
    </source>
</evidence>
<comment type="subcellular location">
    <subcellularLocation>
        <location evidence="1">Cell membrane</location>
        <topology evidence="1">Multi-pass membrane protein</topology>
    </subcellularLocation>
</comment>
<feature type="transmembrane region" description="Helical" evidence="7">
    <location>
        <begin position="217"/>
        <end position="242"/>
    </location>
</feature>
<dbReference type="PANTHER" id="PTHR21143">
    <property type="entry name" value="INVERTEBRATE GUSTATORY RECEPTOR"/>
    <property type="match status" value="1"/>
</dbReference>
<evidence type="ECO:0000256" key="4">
    <source>
        <dbReference type="ARBA" id="ARBA00022989"/>
    </source>
</evidence>
<feature type="transmembrane region" description="Helical" evidence="7">
    <location>
        <begin position="362"/>
        <end position="381"/>
    </location>
</feature>
<comment type="caution">
    <text evidence="9">The sequence shown here is derived from an EMBL/GenBank/DDBJ whole genome shotgun (WGS) entry which is preliminary data.</text>
</comment>
<feature type="transmembrane region" description="Helical" evidence="7">
    <location>
        <begin position="434"/>
        <end position="453"/>
    </location>
</feature>
<keyword evidence="4 7" id="KW-1133">Transmembrane helix</keyword>
<evidence type="ECO:0000256" key="1">
    <source>
        <dbReference type="ARBA" id="ARBA00004651"/>
    </source>
</evidence>
<evidence type="ECO:0000256" key="8">
    <source>
        <dbReference type="SAM" id="SignalP"/>
    </source>
</evidence>
<feature type="signal peptide" evidence="8">
    <location>
        <begin position="1"/>
        <end position="22"/>
    </location>
</feature>
<evidence type="ECO:0000256" key="6">
    <source>
        <dbReference type="ARBA" id="ARBA00023170"/>
    </source>
</evidence>
<evidence type="ECO:0000313" key="10">
    <source>
        <dbReference type="Proteomes" id="UP001487740"/>
    </source>
</evidence>
<protein>
    <recommendedName>
        <fullName evidence="11">Gustatory receptor</fullName>
    </recommendedName>
</protein>
<dbReference type="Pfam" id="PF08395">
    <property type="entry name" value="7tm_7"/>
    <property type="match status" value="1"/>
</dbReference>
<dbReference type="Proteomes" id="UP001487740">
    <property type="component" value="Unassembled WGS sequence"/>
</dbReference>
<proteinExistence type="predicted"/>
<feature type="transmembrane region" description="Helical" evidence="7">
    <location>
        <begin position="165"/>
        <end position="189"/>
    </location>
</feature>
<dbReference type="GO" id="GO:0030424">
    <property type="term" value="C:axon"/>
    <property type="evidence" value="ECO:0007669"/>
    <property type="project" value="TreeGrafter"/>
</dbReference>
<keyword evidence="10" id="KW-1185">Reference proteome</keyword>
<keyword evidence="6" id="KW-0675">Receptor</keyword>
<evidence type="ECO:0008006" key="11">
    <source>
        <dbReference type="Google" id="ProtNLM"/>
    </source>
</evidence>
<feature type="transmembrane region" description="Helical" evidence="7">
    <location>
        <begin position="320"/>
        <end position="342"/>
    </location>
</feature>
<reference evidence="9 10" key="1">
    <citation type="submission" date="2023-03" db="EMBL/GenBank/DDBJ databases">
        <title>High-quality genome of Scylla paramamosain provides insights in environmental adaptation.</title>
        <authorList>
            <person name="Zhang L."/>
        </authorList>
    </citation>
    <scope>NUCLEOTIDE SEQUENCE [LARGE SCALE GENOMIC DNA]</scope>
    <source>
        <strain evidence="9">LZ_2023a</strain>
        <tissue evidence="9">Muscle</tissue>
    </source>
</reference>
<keyword evidence="3 7" id="KW-0812">Transmembrane</keyword>
<dbReference type="GO" id="GO:0030425">
    <property type="term" value="C:dendrite"/>
    <property type="evidence" value="ECO:0007669"/>
    <property type="project" value="TreeGrafter"/>
</dbReference>
<evidence type="ECO:0000256" key="5">
    <source>
        <dbReference type="ARBA" id="ARBA00023136"/>
    </source>
</evidence>
<gene>
    <name evidence="9" type="ORF">O3P69_007704</name>
</gene>
<dbReference type="AlphaFoldDB" id="A0AAW0UXI0"/>
<accession>A0AAW0UXI0</accession>
<dbReference type="GO" id="GO:0050909">
    <property type="term" value="P:sensory perception of taste"/>
    <property type="evidence" value="ECO:0007669"/>
    <property type="project" value="InterPro"/>
</dbReference>
<feature type="transmembrane region" description="Helical" evidence="7">
    <location>
        <begin position="71"/>
        <end position="97"/>
    </location>
</feature>
<dbReference type="PANTHER" id="PTHR21143:SF121">
    <property type="entry name" value="GUSTATORY AND ODORANT RECEPTOR 21A"/>
    <property type="match status" value="1"/>
</dbReference>
<evidence type="ECO:0000256" key="3">
    <source>
        <dbReference type="ARBA" id="ARBA00022692"/>
    </source>
</evidence>
<keyword evidence="5 7" id="KW-0472">Membrane</keyword>
<dbReference type="InterPro" id="IPR013604">
    <property type="entry name" value="7TM_chemorcpt"/>
</dbReference>
<name>A0AAW0UXI0_SCYPA</name>
<evidence type="ECO:0000256" key="2">
    <source>
        <dbReference type="ARBA" id="ARBA00022475"/>
    </source>
</evidence>
<feature type="chain" id="PRO_5043519549" description="Gustatory receptor" evidence="8">
    <location>
        <begin position="23"/>
        <end position="456"/>
    </location>
</feature>
<feature type="transmembrane region" description="Helical" evidence="7">
    <location>
        <begin position="117"/>
        <end position="136"/>
    </location>
</feature>
<organism evidence="9 10">
    <name type="scientific">Scylla paramamosain</name>
    <name type="common">Mud crab</name>
    <dbReference type="NCBI Taxonomy" id="85552"/>
    <lineage>
        <taxon>Eukaryota</taxon>
        <taxon>Metazoa</taxon>
        <taxon>Ecdysozoa</taxon>
        <taxon>Arthropoda</taxon>
        <taxon>Crustacea</taxon>
        <taxon>Multicrustacea</taxon>
        <taxon>Malacostraca</taxon>
        <taxon>Eumalacostraca</taxon>
        <taxon>Eucarida</taxon>
        <taxon>Decapoda</taxon>
        <taxon>Pleocyemata</taxon>
        <taxon>Brachyura</taxon>
        <taxon>Eubrachyura</taxon>
        <taxon>Portunoidea</taxon>
        <taxon>Portunidae</taxon>
        <taxon>Portuninae</taxon>
        <taxon>Scylla</taxon>
    </lineage>
</organism>
<keyword evidence="8" id="KW-0732">Signal</keyword>